<feature type="region of interest" description="Disordered" evidence="1">
    <location>
        <begin position="1"/>
        <end position="20"/>
    </location>
</feature>
<evidence type="ECO:0000313" key="4">
    <source>
        <dbReference type="Proteomes" id="UP000579647"/>
    </source>
</evidence>
<feature type="transmembrane region" description="Helical" evidence="2">
    <location>
        <begin position="212"/>
        <end position="232"/>
    </location>
</feature>
<feature type="transmembrane region" description="Helical" evidence="2">
    <location>
        <begin position="170"/>
        <end position="192"/>
    </location>
</feature>
<feature type="transmembrane region" description="Helical" evidence="2">
    <location>
        <begin position="244"/>
        <end position="268"/>
    </location>
</feature>
<organism evidence="3 4">
    <name type="scientific">Nocardiopsis metallicus</name>
    <dbReference type="NCBI Taxonomy" id="179819"/>
    <lineage>
        <taxon>Bacteria</taxon>
        <taxon>Bacillati</taxon>
        <taxon>Actinomycetota</taxon>
        <taxon>Actinomycetes</taxon>
        <taxon>Streptosporangiales</taxon>
        <taxon>Nocardiopsidaceae</taxon>
        <taxon>Nocardiopsis</taxon>
    </lineage>
</organism>
<dbReference type="RefSeq" id="WP_184369774.1">
    <property type="nucleotide sequence ID" value="NZ_BAAAKM010000024.1"/>
</dbReference>
<dbReference type="Proteomes" id="UP000579647">
    <property type="component" value="Unassembled WGS sequence"/>
</dbReference>
<sequence length="306" mass="31890">MTTPGPPNNRPPETPRGAPAGLPAVVTDSLLRQSARFSAVTGLVMYGLGGTHSLLSMTRFSGALFVGNLLTAVLLLSAATALGFGVHRSRLVGHAVPVLQAGLFALALLSGYWLMNGVPLGFPGGAVLYVLFTAPALTASALAAAAWLTERIQGPPTRQVPGVPADPYPALSTGFAVLLYAVVCLGAAILFILLDGGLDFDPTPVEPAPPSVLLGTLGLCLPFPLLMIGLALSLSTRARTTTPIFVTAVFAAIALLVSAPAAFVEFFAESPLHWALVPFLVAPLVWPIIRSWQGIPAERRRSWFGL</sequence>
<keyword evidence="2" id="KW-0812">Transmembrane</keyword>
<feature type="transmembrane region" description="Helical" evidence="2">
    <location>
        <begin position="91"/>
        <end position="114"/>
    </location>
</feature>
<dbReference type="EMBL" id="JACHDO010000001">
    <property type="protein sequence ID" value="MBB5495241.1"/>
    <property type="molecule type" value="Genomic_DNA"/>
</dbReference>
<comment type="caution">
    <text evidence="3">The sequence shown here is derived from an EMBL/GenBank/DDBJ whole genome shotgun (WGS) entry which is preliminary data.</text>
</comment>
<protein>
    <submittedName>
        <fullName evidence="3">Uncharacterized protein</fullName>
    </submittedName>
</protein>
<proteinExistence type="predicted"/>
<evidence type="ECO:0000256" key="2">
    <source>
        <dbReference type="SAM" id="Phobius"/>
    </source>
</evidence>
<feature type="transmembrane region" description="Helical" evidence="2">
    <location>
        <begin position="274"/>
        <end position="292"/>
    </location>
</feature>
<evidence type="ECO:0000313" key="3">
    <source>
        <dbReference type="EMBL" id="MBB5495241.1"/>
    </source>
</evidence>
<reference evidence="3 4" key="1">
    <citation type="submission" date="2020-08" db="EMBL/GenBank/DDBJ databases">
        <title>Sequencing the genomes of 1000 actinobacteria strains.</title>
        <authorList>
            <person name="Klenk H.-P."/>
        </authorList>
    </citation>
    <scope>NUCLEOTIDE SEQUENCE [LARGE SCALE GENOMIC DNA]</scope>
    <source>
        <strain evidence="3 4">DSM 44598</strain>
    </source>
</reference>
<feature type="transmembrane region" description="Helical" evidence="2">
    <location>
        <begin position="126"/>
        <end position="149"/>
    </location>
</feature>
<feature type="compositionally biased region" description="Pro residues" evidence="1">
    <location>
        <begin position="1"/>
        <end position="14"/>
    </location>
</feature>
<evidence type="ECO:0000256" key="1">
    <source>
        <dbReference type="SAM" id="MobiDB-lite"/>
    </source>
</evidence>
<keyword evidence="2" id="KW-1133">Transmembrane helix</keyword>
<dbReference type="AlphaFoldDB" id="A0A840WQH1"/>
<gene>
    <name evidence="3" type="ORF">HNR07_006378</name>
</gene>
<accession>A0A840WQH1</accession>
<feature type="transmembrane region" description="Helical" evidence="2">
    <location>
        <begin position="63"/>
        <end position="84"/>
    </location>
</feature>
<name>A0A840WQH1_9ACTN</name>
<keyword evidence="2" id="KW-0472">Membrane</keyword>
<keyword evidence="4" id="KW-1185">Reference proteome</keyword>